<evidence type="ECO:0000313" key="7">
    <source>
        <dbReference type="EMBL" id="QDU98478.1"/>
    </source>
</evidence>
<proteinExistence type="inferred from homology"/>
<evidence type="ECO:0000256" key="3">
    <source>
        <dbReference type="ARBA" id="ARBA00022723"/>
    </source>
</evidence>
<dbReference type="PANTHER" id="PTHR11086">
    <property type="entry name" value="DEOXYCYTIDYLATE DEAMINASE-RELATED"/>
    <property type="match status" value="1"/>
</dbReference>
<dbReference type="CDD" id="cd01286">
    <property type="entry name" value="deoxycytidylate_deaminase"/>
    <property type="match status" value="1"/>
</dbReference>
<sequence length="562" mass="62772">MLSIATFVFLGDNREIVKSLCGGKFRCEAERKGIQVGKYLTNNELDSELIIGLVGAVGTETRPIIDLLQEQLGRVGYRVEVVKVSADVIPLLCDVEDPGNDRFKRYSDLMDAGNRCREMGVNESPADDAVLALGVATYIAARRSQLNRPLVGEADDDAKEREEGKGEPLARTAFIIDSLKRPEEVEKLRIIYSSGFVLLGIHAEVGRRRSHLVENLDMTLDQADQLIERDRQEGDKKHGQRVNATFHLADFFVQVADNSDRLRCDIRRLVGLWFGDPFFTPTFDEYAMFMAFAAALRSADLSRQVGAVMTRDSEILSTGANECPSPEGGLYWAKRNPKTGCIEDVERGRDYKRDGDSNRLEQLKIIERIITEAMEEKEDFDGDTLRTVLKESGIRDLTEFGRVVHAEMEAILSCGRNGISTKGATLHCTTFPCHNCAKHIVAAGVKRVVYVEPYSKSKALEFHDDSIVPAENAQGVDGEKVLFEPFVGVGPRKYFELFSMNLGSSYPLVRKNPDTGAKKEWRIEAAQLRLQMKPVSYLEIELLACKAFSQKMALRTNGDVQS</sequence>
<dbReference type="GO" id="GO:0008270">
    <property type="term" value="F:zinc ion binding"/>
    <property type="evidence" value="ECO:0007669"/>
    <property type="project" value="InterPro"/>
</dbReference>
<dbReference type="OrthoDB" id="9788517at2"/>
<dbReference type="GO" id="GO:0004132">
    <property type="term" value="F:dCMP deaminase activity"/>
    <property type="evidence" value="ECO:0007669"/>
    <property type="project" value="TreeGrafter"/>
</dbReference>
<evidence type="ECO:0000256" key="5">
    <source>
        <dbReference type="ARBA" id="ARBA00022833"/>
    </source>
</evidence>
<dbReference type="Pfam" id="PF00383">
    <property type="entry name" value="dCMP_cyt_deam_1"/>
    <property type="match status" value="1"/>
</dbReference>
<evidence type="ECO:0000256" key="1">
    <source>
        <dbReference type="ARBA" id="ARBA00001947"/>
    </source>
</evidence>
<comment type="cofactor">
    <cofactor evidence="1">
        <name>Zn(2+)</name>
        <dbReference type="ChEBI" id="CHEBI:29105"/>
    </cofactor>
</comment>
<dbReference type="KEGG" id="lcre:Pla8534_63470"/>
<accession>A0A518E315</accession>
<dbReference type="EC" id="3.5.4.33" evidence="7"/>
<keyword evidence="3" id="KW-0479">Metal-binding</keyword>
<evidence type="ECO:0000256" key="4">
    <source>
        <dbReference type="ARBA" id="ARBA00022801"/>
    </source>
</evidence>
<evidence type="ECO:0000256" key="2">
    <source>
        <dbReference type="ARBA" id="ARBA00006576"/>
    </source>
</evidence>
<keyword evidence="5" id="KW-0862">Zinc</keyword>
<protein>
    <submittedName>
        <fullName evidence="7">tRNA-specific adenosine deaminase</fullName>
        <ecNumber evidence="7">3.5.4.33</ecNumber>
    </submittedName>
</protein>
<dbReference type="PROSITE" id="PS00903">
    <property type="entry name" value="CYT_DCMP_DEAMINASES_1"/>
    <property type="match status" value="1"/>
</dbReference>
<dbReference type="GO" id="GO:0052717">
    <property type="term" value="F:tRNA-specific adenosine-34 deaminase activity"/>
    <property type="evidence" value="ECO:0007669"/>
    <property type="project" value="UniProtKB-EC"/>
</dbReference>
<dbReference type="AlphaFoldDB" id="A0A518E315"/>
<evidence type="ECO:0000313" key="8">
    <source>
        <dbReference type="Proteomes" id="UP000317648"/>
    </source>
</evidence>
<dbReference type="Gene3D" id="3.40.50.300">
    <property type="entry name" value="P-loop containing nucleotide triphosphate hydrolases"/>
    <property type="match status" value="1"/>
</dbReference>
<gene>
    <name evidence="7" type="primary">tadA_2</name>
    <name evidence="7" type="ORF">Pla8534_63470</name>
</gene>
<dbReference type="GO" id="GO:0005737">
    <property type="term" value="C:cytoplasm"/>
    <property type="evidence" value="ECO:0007669"/>
    <property type="project" value="TreeGrafter"/>
</dbReference>
<keyword evidence="8" id="KW-1185">Reference proteome</keyword>
<dbReference type="Gene3D" id="3.40.140.10">
    <property type="entry name" value="Cytidine Deaminase, domain 2"/>
    <property type="match status" value="1"/>
</dbReference>
<dbReference type="EMBL" id="CP036433">
    <property type="protein sequence ID" value="QDU98478.1"/>
    <property type="molecule type" value="Genomic_DNA"/>
</dbReference>
<dbReference type="SUPFAM" id="SSF53927">
    <property type="entry name" value="Cytidine deaminase-like"/>
    <property type="match status" value="1"/>
</dbReference>
<dbReference type="InterPro" id="IPR035105">
    <property type="entry name" value="Deoxycytidylate_deaminase_dom"/>
</dbReference>
<dbReference type="InterPro" id="IPR002125">
    <property type="entry name" value="CMP_dCMP_dom"/>
</dbReference>
<keyword evidence="4 7" id="KW-0378">Hydrolase</keyword>
<feature type="domain" description="CMP/dCMP-type deaminase" evidence="6">
    <location>
        <begin position="282"/>
        <end position="475"/>
    </location>
</feature>
<dbReference type="InterPro" id="IPR015517">
    <property type="entry name" value="dCMP_deaminase-rel"/>
</dbReference>
<dbReference type="Proteomes" id="UP000317648">
    <property type="component" value="Chromosome"/>
</dbReference>
<dbReference type="NCBIfam" id="NF041025">
    <property type="entry name" value="antiphage_deaminase"/>
    <property type="match status" value="1"/>
</dbReference>
<comment type="similarity">
    <text evidence="2">Belongs to the cytidine and deoxycytidylate deaminase family.</text>
</comment>
<dbReference type="InterPro" id="IPR027417">
    <property type="entry name" value="P-loop_NTPase"/>
</dbReference>
<dbReference type="InterPro" id="IPR016192">
    <property type="entry name" value="APOBEC/CMP_deaminase_Zn-bd"/>
</dbReference>
<evidence type="ECO:0000259" key="6">
    <source>
        <dbReference type="PROSITE" id="PS51747"/>
    </source>
</evidence>
<organism evidence="7 8">
    <name type="scientific">Lignipirellula cremea</name>
    <dbReference type="NCBI Taxonomy" id="2528010"/>
    <lineage>
        <taxon>Bacteria</taxon>
        <taxon>Pseudomonadati</taxon>
        <taxon>Planctomycetota</taxon>
        <taxon>Planctomycetia</taxon>
        <taxon>Pirellulales</taxon>
        <taxon>Pirellulaceae</taxon>
        <taxon>Lignipirellula</taxon>
    </lineage>
</organism>
<dbReference type="PROSITE" id="PS51747">
    <property type="entry name" value="CYT_DCMP_DEAMINASES_2"/>
    <property type="match status" value="1"/>
</dbReference>
<name>A0A518E315_9BACT</name>
<dbReference type="PANTHER" id="PTHR11086:SF18">
    <property type="entry name" value="DEOXYCYTIDYLATE DEAMINASE"/>
    <property type="match status" value="1"/>
</dbReference>
<reference evidence="7 8" key="1">
    <citation type="submission" date="2019-02" db="EMBL/GenBank/DDBJ databases">
        <title>Deep-cultivation of Planctomycetes and their phenomic and genomic characterization uncovers novel biology.</title>
        <authorList>
            <person name="Wiegand S."/>
            <person name="Jogler M."/>
            <person name="Boedeker C."/>
            <person name="Pinto D."/>
            <person name="Vollmers J."/>
            <person name="Rivas-Marin E."/>
            <person name="Kohn T."/>
            <person name="Peeters S.H."/>
            <person name="Heuer A."/>
            <person name="Rast P."/>
            <person name="Oberbeckmann S."/>
            <person name="Bunk B."/>
            <person name="Jeske O."/>
            <person name="Meyerdierks A."/>
            <person name="Storesund J.E."/>
            <person name="Kallscheuer N."/>
            <person name="Luecker S."/>
            <person name="Lage O.M."/>
            <person name="Pohl T."/>
            <person name="Merkel B.J."/>
            <person name="Hornburger P."/>
            <person name="Mueller R.-W."/>
            <person name="Bruemmer F."/>
            <person name="Labrenz M."/>
            <person name="Spormann A.M."/>
            <person name="Op den Camp H."/>
            <person name="Overmann J."/>
            <person name="Amann R."/>
            <person name="Jetten M.S.M."/>
            <person name="Mascher T."/>
            <person name="Medema M.H."/>
            <person name="Devos D.P."/>
            <person name="Kaster A.-K."/>
            <person name="Ovreas L."/>
            <person name="Rohde M."/>
            <person name="Galperin M.Y."/>
            <person name="Jogler C."/>
        </authorList>
    </citation>
    <scope>NUCLEOTIDE SEQUENCE [LARGE SCALE GENOMIC DNA]</scope>
    <source>
        <strain evidence="7 8">Pla85_3_4</strain>
    </source>
</reference>
<dbReference type="RefSeq" id="WP_145057772.1">
    <property type="nucleotide sequence ID" value="NZ_CP036433.1"/>
</dbReference>
<dbReference type="InterPro" id="IPR016193">
    <property type="entry name" value="Cytidine_deaminase-like"/>
</dbReference>